<evidence type="ECO:0000256" key="1">
    <source>
        <dbReference type="SAM" id="MobiDB-lite"/>
    </source>
</evidence>
<dbReference type="EMBL" id="VSRR010034698">
    <property type="protein sequence ID" value="MPC72405.1"/>
    <property type="molecule type" value="Genomic_DNA"/>
</dbReference>
<name>A0A5B7HRP9_PORTR</name>
<evidence type="ECO:0000313" key="3">
    <source>
        <dbReference type="Proteomes" id="UP000324222"/>
    </source>
</evidence>
<gene>
    <name evidence="2" type="ORF">E2C01_066710</name>
</gene>
<organism evidence="2 3">
    <name type="scientific">Portunus trituberculatus</name>
    <name type="common">Swimming crab</name>
    <name type="synonym">Neptunus trituberculatus</name>
    <dbReference type="NCBI Taxonomy" id="210409"/>
    <lineage>
        <taxon>Eukaryota</taxon>
        <taxon>Metazoa</taxon>
        <taxon>Ecdysozoa</taxon>
        <taxon>Arthropoda</taxon>
        <taxon>Crustacea</taxon>
        <taxon>Multicrustacea</taxon>
        <taxon>Malacostraca</taxon>
        <taxon>Eumalacostraca</taxon>
        <taxon>Eucarida</taxon>
        <taxon>Decapoda</taxon>
        <taxon>Pleocyemata</taxon>
        <taxon>Brachyura</taxon>
        <taxon>Eubrachyura</taxon>
        <taxon>Portunoidea</taxon>
        <taxon>Portunidae</taxon>
        <taxon>Portuninae</taxon>
        <taxon>Portunus</taxon>
    </lineage>
</organism>
<sequence length="75" mass="8398">MPRGGPHVTCSNIPRRDGKNYYRGRPGSFVPSVPVLASPPMAAVSWRNEARVRTNLLTRTSSQQLCITSTYRRHS</sequence>
<evidence type="ECO:0000313" key="2">
    <source>
        <dbReference type="EMBL" id="MPC72405.1"/>
    </source>
</evidence>
<comment type="caution">
    <text evidence="2">The sequence shown here is derived from an EMBL/GenBank/DDBJ whole genome shotgun (WGS) entry which is preliminary data.</text>
</comment>
<reference evidence="2 3" key="1">
    <citation type="submission" date="2019-05" db="EMBL/GenBank/DDBJ databases">
        <title>Another draft genome of Portunus trituberculatus and its Hox gene families provides insights of decapod evolution.</title>
        <authorList>
            <person name="Jeong J.-H."/>
            <person name="Song I."/>
            <person name="Kim S."/>
            <person name="Choi T."/>
            <person name="Kim D."/>
            <person name="Ryu S."/>
            <person name="Kim W."/>
        </authorList>
    </citation>
    <scope>NUCLEOTIDE SEQUENCE [LARGE SCALE GENOMIC DNA]</scope>
    <source>
        <tissue evidence="2">Muscle</tissue>
    </source>
</reference>
<dbReference type="AlphaFoldDB" id="A0A5B7HRP9"/>
<accession>A0A5B7HRP9</accession>
<protein>
    <submittedName>
        <fullName evidence="2">Uncharacterized protein</fullName>
    </submittedName>
</protein>
<feature type="region of interest" description="Disordered" evidence="1">
    <location>
        <begin position="1"/>
        <end position="23"/>
    </location>
</feature>
<keyword evidence="3" id="KW-1185">Reference proteome</keyword>
<dbReference type="Proteomes" id="UP000324222">
    <property type="component" value="Unassembled WGS sequence"/>
</dbReference>
<proteinExistence type="predicted"/>